<dbReference type="Proteomes" id="UP001501218">
    <property type="component" value="Unassembled WGS sequence"/>
</dbReference>
<dbReference type="InterPro" id="IPR009061">
    <property type="entry name" value="DNA-bd_dom_put_sf"/>
</dbReference>
<keyword evidence="3" id="KW-1185">Reference proteome</keyword>
<dbReference type="SUPFAM" id="SSF46955">
    <property type="entry name" value="Putative DNA-binding domain"/>
    <property type="match status" value="1"/>
</dbReference>
<dbReference type="Pfam" id="PF12728">
    <property type="entry name" value="HTH_17"/>
    <property type="match status" value="1"/>
</dbReference>
<reference evidence="3" key="1">
    <citation type="journal article" date="2019" name="Int. J. Syst. Evol. Microbiol.">
        <title>The Global Catalogue of Microorganisms (GCM) 10K type strain sequencing project: providing services to taxonomists for standard genome sequencing and annotation.</title>
        <authorList>
            <consortium name="The Broad Institute Genomics Platform"/>
            <consortium name="The Broad Institute Genome Sequencing Center for Infectious Disease"/>
            <person name="Wu L."/>
            <person name="Ma J."/>
        </authorList>
    </citation>
    <scope>NUCLEOTIDE SEQUENCE [LARGE SCALE GENOMIC DNA]</scope>
    <source>
        <strain evidence="3">JCM 16221</strain>
    </source>
</reference>
<evidence type="ECO:0000313" key="3">
    <source>
        <dbReference type="Proteomes" id="UP001501218"/>
    </source>
</evidence>
<comment type="caution">
    <text evidence="2">The sequence shown here is derived from an EMBL/GenBank/DDBJ whole genome shotgun (WGS) entry which is preliminary data.</text>
</comment>
<proteinExistence type="predicted"/>
<organism evidence="2 3">
    <name type="scientific">Saccharopolyspora halophila</name>
    <dbReference type="NCBI Taxonomy" id="405551"/>
    <lineage>
        <taxon>Bacteria</taxon>
        <taxon>Bacillati</taxon>
        <taxon>Actinomycetota</taxon>
        <taxon>Actinomycetes</taxon>
        <taxon>Pseudonocardiales</taxon>
        <taxon>Pseudonocardiaceae</taxon>
        <taxon>Saccharopolyspora</taxon>
    </lineage>
</organism>
<name>A0ABP5TD43_9PSEU</name>
<dbReference type="InterPro" id="IPR041657">
    <property type="entry name" value="HTH_17"/>
</dbReference>
<feature type="domain" description="Helix-turn-helix" evidence="1">
    <location>
        <begin position="15"/>
        <end position="61"/>
    </location>
</feature>
<sequence>MILGEDDMAAEQAPYLTTAEVAERYRTTLNTVRYWRHIGYGPKGVKVGRKVLYAAAELDRFDAELAKETAA</sequence>
<dbReference type="EMBL" id="BAAARA010000008">
    <property type="protein sequence ID" value="GAA2348789.1"/>
    <property type="molecule type" value="Genomic_DNA"/>
</dbReference>
<evidence type="ECO:0000259" key="1">
    <source>
        <dbReference type="Pfam" id="PF12728"/>
    </source>
</evidence>
<accession>A0ABP5TD43</accession>
<evidence type="ECO:0000313" key="2">
    <source>
        <dbReference type="EMBL" id="GAA2348789.1"/>
    </source>
</evidence>
<protein>
    <recommendedName>
        <fullName evidence="1">Helix-turn-helix domain-containing protein</fullName>
    </recommendedName>
</protein>
<gene>
    <name evidence="2" type="ORF">GCM10009854_27800</name>
</gene>